<evidence type="ECO:0000259" key="8">
    <source>
        <dbReference type="SMART" id="SM00829"/>
    </source>
</evidence>
<dbReference type="InterPro" id="IPR013149">
    <property type="entry name" value="ADH-like_C"/>
</dbReference>
<dbReference type="CDD" id="cd08233">
    <property type="entry name" value="butanediol_DH_like"/>
    <property type="match status" value="1"/>
</dbReference>
<dbReference type="Gene3D" id="3.90.180.10">
    <property type="entry name" value="Medium-chain alcohol dehydrogenases, catalytic domain"/>
    <property type="match status" value="1"/>
</dbReference>
<dbReference type="OrthoDB" id="9770238at2"/>
<evidence type="ECO:0000256" key="1">
    <source>
        <dbReference type="ARBA" id="ARBA00001947"/>
    </source>
</evidence>
<dbReference type="Gene3D" id="3.40.50.720">
    <property type="entry name" value="NAD(P)-binding Rossmann-like Domain"/>
    <property type="match status" value="1"/>
</dbReference>
<comment type="cofactor">
    <cofactor evidence="1 7">
        <name>Zn(2+)</name>
        <dbReference type="ChEBI" id="CHEBI:29105"/>
    </cofactor>
</comment>
<keyword evidence="3 7" id="KW-0479">Metal-binding</keyword>
<dbReference type="PATRIC" id="fig|46224.3.peg.318"/>
<comment type="caution">
    <text evidence="9">The sequence shown here is derived from an EMBL/GenBank/DDBJ whole genome shotgun (WGS) entry which is preliminary data.</text>
</comment>
<dbReference type="GO" id="GO:0008270">
    <property type="term" value="F:zinc ion binding"/>
    <property type="evidence" value="ECO:0007669"/>
    <property type="project" value="InterPro"/>
</dbReference>
<dbReference type="InterPro" id="IPR011032">
    <property type="entry name" value="GroES-like_sf"/>
</dbReference>
<keyword evidence="5 9" id="KW-0560">Oxidoreductase</keyword>
<keyword evidence="6" id="KW-0520">NAD</keyword>
<accession>A0A150KL94</accession>
<name>A0A150KL94_9BACI</name>
<dbReference type="Pfam" id="PF00107">
    <property type="entry name" value="ADH_zinc_N"/>
    <property type="match status" value="1"/>
</dbReference>
<keyword evidence="4 7" id="KW-0862">Zinc</keyword>
<dbReference type="InterPro" id="IPR036291">
    <property type="entry name" value="NAD(P)-bd_dom_sf"/>
</dbReference>
<dbReference type="Pfam" id="PF08240">
    <property type="entry name" value="ADH_N"/>
    <property type="match status" value="1"/>
</dbReference>
<feature type="domain" description="Enoyl reductase (ER)" evidence="8">
    <location>
        <begin position="8"/>
        <end position="335"/>
    </location>
</feature>
<evidence type="ECO:0000256" key="6">
    <source>
        <dbReference type="ARBA" id="ARBA00023027"/>
    </source>
</evidence>
<dbReference type="InterPro" id="IPR013154">
    <property type="entry name" value="ADH-like_N"/>
</dbReference>
<evidence type="ECO:0000256" key="3">
    <source>
        <dbReference type="ARBA" id="ARBA00022723"/>
    </source>
</evidence>
<dbReference type="STRING" id="46224.B4102_3638"/>
<dbReference type="FunFam" id="3.40.50.720:FF:000068">
    <property type="entry name" value="Sorbitol dehydrogenase"/>
    <property type="match status" value="1"/>
</dbReference>
<dbReference type="SMART" id="SM00829">
    <property type="entry name" value="PKS_ER"/>
    <property type="match status" value="1"/>
</dbReference>
<dbReference type="GO" id="GO:0005737">
    <property type="term" value="C:cytoplasm"/>
    <property type="evidence" value="ECO:0007669"/>
    <property type="project" value="TreeGrafter"/>
</dbReference>
<dbReference type="InterPro" id="IPR002328">
    <property type="entry name" value="ADH_Zn_CS"/>
</dbReference>
<dbReference type="AlphaFoldDB" id="A0A150KL94"/>
<gene>
    <name evidence="9" type="ORF">B4102_3638</name>
</gene>
<dbReference type="EMBL" id="LQYN01000102">
    <property type="protein sequence ID" value="KYC94287.1"/>
    <property type="molecule type" value="Genomic_DNA"/>
</dbReference>
<dbReference type="SUPFAM" id="SSF51735">
    <property type="entry name" value="NAD(P)-binding Rossmann-fold domains"/>
    <property type="match status" value="1"/>
</dbReference>
<dbReference type="GO" id="GO:0000721">
    <property type="term" value="F:(R,R)-butanediol dehydrogenase activity"/>
    <property type="evidence" value="ECO:0007669"/>
    <property type="project" value="UniProtKB-EC"/>
</dbReference>
<keyword evidence="10" id="KW-1185">Reference proteome</keyword>
<protein>
    <submittedName>
        <fullName evidence="9">2,3-butanediol dehydrogenase, R-alcohol forming, (R)-and (S)-acetoin-specific</fullName>
        <ecNumber evidence="9">1.1.1.4</ecNumber>
    </submittedName>
</protein>
<dbReference type="GO" id="GO:0034079">
    <property type="term" value="P:butanediol biosynthetic process"/>
    <property type="evidence" value="ECO:0007669"/>
    <property type="project" value="TreeGrafter"/>
</dbReference>
<dbReference type="PANTHER" id="PTHR43161:SF23">
    <property type="entry name" value="(R,R)-BUTANEDIOL DEHYDROGENASE-RELATED"/>
    <property type="match status" value="1"/>
</dbReference>
<evidence type="ECO:0000256" key="7">
    <source>
        <dbReference type="RuleBase" id="RU361277"/>
    </source>
</evidence>
<sequence length="340" mass="36485">MKAAKIYGAKDIRVEEAEIPVLENGMVKVKVEYAGICGSDMHEYLAGTYPMRTQPVLGHEFSGVVVEVGEGVTNAKVGDRVAVEPLIPCGKCDNCQRGFVNLCTERQGYGYTVSGGFAQFAVVKEENIFHLPENMSLELGALVEPTAVAVHAVRQSQLKLGDTAAIFGAGPIGLLLLQAVKAAGASEVFIVEVSEERRQKALELGAKHVINPIDTDAVSFIREQTNGGVNVAFDAAGVQATFASGVSSVRPGGEFKIVSVWEKPVNFDPNMIVRTEAKISGSYAYVRLFPEVIRLLASGVIDGKAVITSQIALDDIVEKGFEKLTKDRAQCKILVNMNLN</sequence>
<dbReference type="EC" id="1.1.1.4" evidence="9"/>
<evidence type="ECO:0000313" key="9">
    <source>
        <dbReference type="EMBL" id="KYC94287.1"/>
    </source>
</evidence>
<evidence type="ECO:0000256" key="4">
    <source>
        <dbReference type="ARBA" id="ARBA00022833"/>
    </source>
</evidence>
<evidence type="ECO:0000256" key="2">
    <source>
        <dbReference type="ARBA" id="ARBA00008072"/>
    </source>
</evidence>
<comment type="similarity">
    <text evidence="2 7">Belongs to the zinc-containing alcohol dehydrogenase family.</text>
</comment>
<evidence type="ECO:0000256" key="5">
    <source>
        <dbReference type="ARBA" id="ARBA00023002"/>
    </source>
</evidence>
<reference evidence="9 10" key="1">
    <citation type="submission" date="2016-01" db="EMBL/GenBank/DDBJ databases">
        <title>Genome Sequences of Twelve Sporeforming Bacillus Species Isolated from Foods.</title>
        <authorList>
            <person name="Berendsen E.M."/>
            <person name="Wells-Bennik M.H."/>
            <person name="Krawcyk A.O."/>
            <person name="De Jong A."/>
            <person name="Holsappel S."/>
            <person name="Eijlander R.T."/>
            <person name="Kuipers O.P."/>
        </authorList>
    </citation>
    <scope>NUCLEOTIDE SEQUENCE [LARGE SCALE GENOMIC DNA]</scope>
    <source>
        <strain evidence="9 10">B4102</strain>
    </source>
</reference>
<dbReference type="Proteomes" id="UP000075666">
    <property type="component" value="Unassembled WGS sequence"/>
</dbReference>
<dbReference type="PANTHER" id="PTHR43161">
    <property type="entry name" value="SORBITOL DEHYDROGENASE"/>
    <property type="match status" value="1"/>
</dbReference>
<evidence type="ECO:0000313" key="10">
    <source>
        <dbReference type="Proteomes" id="UP000075666"/>
    </source>
</evidence>
<dbReference type="PROSITE" id="PS00059">
    <property type="entry name" value="ADH_ZINC"/>
    <property type="match status" value="1"/>
</dbReference>
<dbReference type="SUPFAM" id="SSF50129">
    <property type="entry name" value="GroES-like"/>
    <property type="match status" value="1"/>
</dbReference>
<proteinExistence type="inferred from homology"/>
<dbReference type="RefSeq" id="WP_066234897.1">
    <property type="nucleotide sequence ID" value="NZ_JALKTV010000058.1"/>
</dbReference>
<dbReference type="InterPro" id="IPR020843">
    <property type="entry name" value="ER"/>
</dbReference>
<organism evidence="9 10">
    <name type="scientific">Heyndrickxia sporothermodurans</name>
    <dbReference type="NCBI Taxonomy" id="46224"/>
    <lineage>
        <taxon>Bacteria</taxon>
        <taxon>Bacillati</taxon>
        <taxon>Bacillota</taxon>
        <taxon>Bacilli</taxon>
        <taxon>Bacillales</taxon>
        <taxon>Bacillaceae</taxon>
        <taxon>Heyndrickxia</taxon>
    </lineage>
</organism>